<evidence type="ECO:0000256" key="4">
    <source>
        <dbReference type="ARBA" id="ARBA00023306"/>
    </source>
</evidence>
<dbReference type="PANTHER" id="PTHR34298">
    <property type="entry name" value="SEGREGATION AND CONDENSATION PROTEIN B"/>
    <property type="match status" value="1"/>
</dbReference>
<evidence type="ECO:0000313" key="7">
    <source>
        <dbReference type="Proteomes" id="UP000322084"/>
    </source>
</evidence>
<proteinExistence type="predicted"/>
<accession>A0A5A7MSY7</accession>
<keyword evidence="2" id="KW-0132">Cell division</keyword>
<keyword evidence="3" id="KW-0159">Chromosome partition</keyword>
<evidence type="ECO:0000313" key="6">
    <source>
        <dbReference type="EMBL" id="GEQ98784.1"/>
    </source>
</evidence>
<organism evidence="6 7">
    <name type="scientific">Iodidimonas gelatinilytica</name>
    <dbReference type="NCBI Taxonomy" id="1236966"/>
    <lineage>
        <taxon>Bacteria</taxon>
        <taxon>Pseudomonadati</taxon>
        <taxon>Pseudomonadota</taxon>
        <taxon>Alphaproteobacteria</taxon>
        <taxon>Iodidimonadales</taxon>
        <taxon>Iodidimonadaceae</taxon>
        <taxon>Iodidimonas</taxon>
    </lineage>
</organism>
<dbReference type="SUPFAM" id="SSF46785">
    <property type="entry name" value="Winged helix' DNA-binding domain"/>
    <property type="match status" value="2"/>
</dbReference>
<dbReference type="InterPro" id="IPR005234">
    <property type="entry name" value="ScpB_csome_segregation"/>
</dbReference>
<dbReference type="Pfam" id="PF04079">
    <property type="entry name" value="SMC_ScpB"/>
    <property type="match status" value="1"/>
</dbReference>
<evidence type="ECO:0000256" key="1">
    <source>
        <dbReference type="ARBA" id="ARBA00022490"/>
    </source>
</evidence>
<dbReference type="AlphaFoldDB" id="A0A5A7MSY7"/>
<name>A0A5A7MSY7_9PROT</name>
<dbReference type="InterPro" id="IPR036388">
    <property type="entry name" value="WH-like_DNA-bd_sf"/>
</dbReference>
<feature type="coiled-coil region" evidence="5">
    <location>
        <begin position="185"/>
        <end position="220"/>
    </location>
</feature>
<dbReference type="GO" id="GO:0051301">
    <property type="term" value="P:cell division"/>
    <property type="evidence" value="ECO:0007669"/>
    <property type="project" value="UniProtKB-KW"/>
</dbReference>
<evidence type="ECO:0000256" key="2">
    <source>
        <dbReference type="ARBA" id="ARBA00022618"/>
    </source>
</evidence>
<keyword evidence="1" id="KW-0963">Cytoplasm</keyword>
<dbReference type="EMBL" id="BKCL01000009">
    <property type="protein sequence ID" value="GEQ98784.1"/>
    <property type="molecule type" value="Genomic_DNA"/>
</dbReference>
<evidence type="ECO:0000256" key="5">
    <source>
        <dbReference type="SAM" id="Coils"/>
    </source>
</evidence>
<dbReference type="Gene3D" id="1.10.10.10">
    <property type="entry name" value="Winged helix-like DNA-binding domain superfamily/Winged helix DNA-binding domain"/>
    <property type="match status" value="2"/>
</dbReference>
<dbReference type="GO" id="GO:0051304">
    <property type="term" value="P:chromosome separation"/>
    <property type="evidence" value="ECO:0007669"/>
    <property type="project" value="InterPro"/>
</dbReference>
<keyword evidence="5" id="KW-0175">Coiled coil</keyword>
<protein>
    <submittedName>
        <fullName evidence="6">Segregation and condensation protein B</fullName>
    </submittedName>
</protein>
<gene>
    <name evidence="6" type="ORF">JCM17844_24210</name>
</gene>
<reference evidence="6 7" key="1">
    <citation type="submission" date="2019-09" db="EMBL/GenBank/DDBJ databases">
        <title>NBRP : Genome information of microbial organism related human and environment.</title>
        <authorList>
            <person name="Hattori M."/>
            <person name="Oshima K."/>
            <person name="Inaba H."/>
            <person name="Suda W."/>
            <person name="Sakamoto M."/>
            <person name="Iino T."/>
            <person name="Kitahara M."/>
            <person name="Oshida Y."/>
            <person name="Iida T."/>
            <person name="Kudo T."/>
            <person name="Itoh T."/>
            <person name="Ohkuma M."/>
        </authorList>
    </citation>
    <scope>NUCLEOTIDE SEQUENCE [LARGE SCALE GENOMIC DNA]</scope>
    <source>
        <strain evidence="6 7">Hi-2</strain>
    </source>
</reference>
<dbReference type="PIRSF" id="PIRSF019345">
    <property type="entry name" value="ScpB"/>
    <property type="match status" value="1"/>
</dbReference>
<sequence length="242" mass="26210">MSGEEANATDGAEDVQANHVRMVEAILFAADHPMTLSDIAALIPEEGDAAKAVALLEQSYKHRGIVLASVGGGYQFRTAADLSFLLRREKDDPRKLSRAAVETLAIIAYHQPVTRGEIEDIRGVGLSRGTLDVLMEAGWVKPRGRKRSPGRPLMFGTTDSFLAHFGLESLDALPGLADLKAAGLLDTVDEALDKMESETVRAQEDNEDEAQIDLEEAIALSLERDVADSGMEPTLPFDEEQP</sequence>
<dbReference type="NCBIfam" id="TIGR00281">
    <property type="entry name" value="SMC-Scp complex subunit ScpB"/>
    <property type="match status" value="1"/>
</dbReference>
<dbReference type="PANTHER" id="PTHR34298:SF2">
    <property type="entry name" value="SEGREGATION AND CONDENSATION PROTEIN B"/>
    <property type="match status" value="1"/>
</dbReference>
<dbReference type="Proteomes" id="UP000322084">
    <property type="component" value="Unassembled WGS sequence"/>
</dbReference>
<keyword evidence="4" id="KW-0131">Cell cycle</keyword>
<comment type="caution">
    <text evidence="6">The sequence shown here is derived from an EMBL/GenBank/DDBJ whole genome shotgun (WGS) entry which is preliminary data.</text>
</comment>
<evidence type="ECO:0000256" key="3">
    <source>
        <dbReference type="ARBA" id="ARBA00022829"/>
    </source>
</evidence>
<dbReference type="InterPro" id="IPR036390">
    <property type="entry name" value="WH_DNA-bd_sf"/>
</dbReference>